<dbReference type="AlphaFoldDB" id="A0A915I472"/>
<dbReference type="PANTHER" id="PTHR11886">
    <property type="entry name" value="DYNEIN LIGHT CHAIN"/>
    <property type="match status" value="1"/>
</dbReference>
<dbReference type="WBParaSite" id="nRc.2.0.1.t08546-RA">
    <property type="protein sequence ID" value="nRc.2.0.1.t08546-RA"/>
    <property type="gene ID" value="nRc.2.0.1.g08546"/>
</dbReference>
<evidence type="ECO:0000256" key="2">
    <source>
        <dbReference type="SAM" id="MobiDB-lite"/>
    </source>
</evidence>
<keyword evidence="1" id="KW-0493">Microtubule</keyword>
<dbReference type="GO" id="GO:0005868">
    <property type="term" value="C:cytoplasmic dynein complex"/>
    <property type="evidence" value="ECO:0007669"/>
    <property type="project" value="TreeGrafter"/>
</dbReference>
<keyword evidence="3" id="KW-1185">Reference proteome</keyword>
<dbReference type="GO" id="GO:0045505">
    <property type="term" value="F:dynein intermediate chain binding"/>
    <property type="evidence" value="ECO:0007669"/>
    <property type="project" value="TreeGrafter"/>
</dbReference>
<dbReference type="SUPFAM" id="SSF54648">
    <property type="entry name" value="DLC"/>
    <property type="match status" value="1"/>
</dbReference>
<sequence length="129" mass="14290">MATRAASSATKSAAGAQTPRQRDENWDRLEQALNQTSKRQGVKIVDLDMPDDQVKEMVDAINAAMDATNVECEVADKVKTIFDNKYPGPWHCIAGKKFSSKVSYEGNHFCYVHMGTHIALLLFKAKSAE</sequence>
<protein>
    <recommendedName>
        <fullName evidence="1">Dynein light chain</fullName>
    </recommendedName>
</protein>
<feature type="region of interest" description="Disordered" evidence="2">
    <location>
        <begin position="1"/>
        <end position="24"/>
    </location>
</feature>
<keyword evidence="1" id="KW-0505">Motor protein</keyword>
<name>A0A915I472_ROMCU</name>
<evidence type="ECO:0000313" key="3">
    <source>
        <dbReference type="Proteomes" id="UP000887565"/>
    </source>
</evidence>
<comment type="similarity">
    <text evidence="1">Belongs to the dynein light chain family.</text>
</comment>
<dbReference type="Proteomes" id="UP000887565">
    <property type="component" value="Unplaced"/>
</dbReference>
<dbReference type="Gene3D" id="3.30.740.10">
    <property type="entry name" value="Protein Inhibitor Of Neuronal Nitric Oxide Synthase"/>
    <property type="match status" value="1"/>
</dbReference>
<keyword evidence="1" id="KW-0243">Dynein</keyword>
<evidence type="ECO:0000313" key="4">
    <source>
        <dbReference type="WBParaSite" id="nRc.2.0.1.t08546-RA"/>
    </source>
</evidence>
<organism evidence="3 4">
    <name type="scientific">Romanomermis culicivorax</name>
    <name type="common">Nematode worm</name>
    <dbReference type="NCBI Taxonomy" id="13658"/>
    <lineage>
        <taxon>Eukaryota</taxon>
        <taxon>Metazoa</taxon>
        <taxon>Ecdysozoa</taxon>
        <taxon>Nematoda</taxon>
        <taxon>Enoplea</taxon>
        <taxon>Dorylaimia</taxon>
        <taxon>Mermithida</taxon>
        <taxon>Mermithoidea</taxon>
        <taxon>Mermithidae</taxon>
        <taxon>Romanomermis</taxon>
    </lineage>
</organism>
<accession>A0A915I472</accession>
<keyword evidence="1" id="KW-0963">Cytoplasm</keyword>
<dbReference type="GO" id="GO:0007017">
    <property type="term" value="P:microtubule-based process"/>
    <property type="evidence" value="ECO:0007669"/>
    <property type="project" value="InterPro"/>
</dbReference>
<evidence type="ECO:0000256" key="1">
    <source>
        <dbReference type="RuleBase" id="RU365010"/>
    </source>
</evidence>
<dbReference type="GO" id="GO:0005874">
    <property type="term" value="C:microtubule"/>
    <property type="evidence" value="ECO:0007669"/>
    <property type="project" value="UniProtKB-KW"/>
</dbReference>
<feature type="compositionally biased region" description="Low complexity" evidence="2">
    <location>
        <begin position="1"/>
        <end position="18"/>
    </location>
</feature>
<dbReference type="SMART" id="SM01375">
    <property type="entry name" value="Dynein_light"/>
    <property type="match status" value="1"/>
</dbReference>
<proteinExistence type="inferred from homology"/>
<comment type="subcellular location">
    <subcellularLocation>
        <location evidence="1">Cytoplasm</location>
        <location evidence="1">Cytoskeleton</location>
    </subcellularLocation>
</comment>
<reference evidence="4" key="1">
    <citation type="submission" date="2022-11" db="UniProtKB">
        <authorList>
            <consortium name="WormBaseParasite"/>
        </authorList>
    </citation>
    <scope>IDENTIFICATION</scope>
</reference>
<dbReference type="InterPro" id="IPR001372">
    <property type="entry name" value="Dynein_light_chain_typ-1/2"/>
</dbReference>
<dbReference type="InterPro" id="IPR037177">
    <property type="entry name" value="DLC_sf"/>
</dbReference>
<dbReference type="PANTHER" id="PTHR11886:SF35">
    <property type="entry name" value="DYNEIN LIGHT CHAIN"/>
    <property type="match status" value="1"/>
</dbReference>
<dbReference type="Pfam" id="PF01221">
    <property type="entry name" value="Dynein_light"/>
    <property type="match status" value="1"/>
</dbReference>
<keyword evidence="1" id="KW-0206">Cytoskeleton</keyword>